<protein>
    <submittedName>
        <fullName evidence="1">Uncharacterized protein</fullName>
    </submittedName>
</protein>
<dbReference type="EMBL" id="JAUDFV010000020">
    <property type="protein sequence ID" value="KAL2740504.1"/>
    <property type="molecule type" value="Genomic_DNA"/>
</dbReference>
<dbReference type="Proteomes" id="UP001607302">
    <property type="component" value="Unassembled WGS sequence"/>
</dbReference>
<evidence type="ECO:0000313" key="2">
    <source>
        <dbReference type="Proteomes" id="UP001607302"/>
    </source>
</evidence>
<keyword evidence="2" id="KW-1185">Reference proteome</keyword>
<evidence type="ECO:0000313" key="1">
    <source>
        <dbReference type="EMBL" id="KAL2740504.1"/>
    </source>
</evidence>
<proteinExistence type="predicted"/>
<sequence length="120" mass="13960">MTFEQALFFFHPPFCTPPFHSGWISNAATACLELSITNIRDRGVLGPKTFGIHGKRKREEDCYLNSHIFDLHDRRRHQPITVRRRQLVQLFKFDEEHFVRSIRDMGVAFQEALGTGRDSG</sequence>
<name>A0ABD2C6Y1_VESSQ</name>
<gene>
    <name evidence="1" type="ORF">V1478_000645</name>
</gene>
<dbReference type="AlphaFoldDB" id="A0ABD2C6Y1"/>
<reference evidence="1 2" key="1">
    <citation type="journal article" date="2024" name="Ann. Entomol. Soc. Am.">
        <title>Genomic analyses of the southern and eastern yellowjacket wasps (Hymenoptera: Vespidae) reveal evolutionary signatures of social life.</title>
        <authorList>
            <person name="Catto M.A."/>
            <person name="Caine P.B."/>
            <person name="Orr S.E."/>
            <person name="Hunt B.G."/>
            <person name="Goodisman M.A.D."/>
        </authorList>
    </citation>
    <scope>NUCLEOTIDE SEQUENCE [LARGE SCALE GENOMIC DNA]</scope>
    <source>
        <strain evidence="1">233</strain>
        <tissue evidence="1">Head and thorax</tissue>
    </source>
</reference>
<comment type="caution">
    <text evidence="1">The sequence shown here is derived from an EMBL/GenBank/DDBJ whole genome shotgun (WGS) entry which is preliminary data.</text>
</comment>
<organism evidence="1 2">
    <name type="scientific">Vespula squamosa</name>
    <name type="common">Southern yellow jacket</name>
    <name type="synonym">Wasp</name>
    <dbReference type="NCBI Taxonomy" id="30214"/>
    <lineage>
        <taxon>Eukaryota</taxon>
        <taxon>Metazoa</taxon>
        <taxon>Ecdysozoa</taxon>
        <taxon>Arthropoda</taxon>
        <taxon>Hexapoda</taxon>
        <taxon>Insecta</taxon>
        <taxon>Pterygota</taxon>
        <taxon>Neoptera</taxon>
        <taxon>Endopterygota</taxon>
        <taxon>Hymenoptera</taxon>
        <taxon>Apocrita</taxon>
        <taxon>Aculeata</taxon>
        <taxon>Vespoidea</taxon>
        <taxon>Vespidae</taxon>
        <taxon>Vespinae</taxon>
        <taxon>Vespula</taxon>
    </lineage>
</organism>
<accession>A0ABD2C6Y1</accession>